<dbReference type="Proteomes" id="UP000187891">
    <property type="component" value="Unassembled WGS sequence"/>
</dbReference>
<evidence type="ECO:0000313" key="1">
    <source>
        <dbReference type="EMBL" id="SCX04583.1"/>
    </source>
</evidence>
<sequence length="180" mass="20001">MSRIFCPHAEVVRSALEASAAHSAPSPHTSSFDRLRMRYEGYSPRARIQPAIRPVKNPGTLRRSRDVIRPWFASSSPHENTRKCENVSGMALLVGPHLRGLRSFNQPDRIVKKPGQLWSSSCEPPAPIARKPFTEFRAIKQACPQDIAFDDHPHVYGQSPPSACPDSVSRNTPAAKVWGL</sequence>
<dbReference type="AlphaFoldDB" id="A0A1R3TK58"/>
<gene>
    <name evidence="1" type="ORF">DSM25559_0439</name>
</gene>
<name>A0A1R3TK58_9HYPH</name>
<evidence type="ECO:0000313" key="2">
    <source>
        <dbReference type="Proteomes" id="UP000187891"/>
    </source>
</evidence>
<protein>
    <submittedName>
        <fullName evidence="1">Uncharacterized protein</fullName>
    </submittedName>
</protein>
<proteinExistence type="predicted"/>
<dbReference type="EMBL" id="FMUE01000001">
    <property type="protein sequence ID" value="SCX04583.1"/>
    <property type="molecule type" value="Genomic_DNA"/>
</dbReference>
<organism evidence="1 2">
    <name type="scientific">Agrobacterium rosae</name>
    <dbReference type="NCBI Taxonomy" id="1972867"/>
    <lineage>
        <taxon>Bacteria</taxon>
        <taxon>Pseudomonadati</taxon>
        <taxon>Pseudomonadota</taxon>
        <taxon>Alphaproteobacteria</taxon>
        <taxon>Hyphomicrobiales</taxon>
        <taxon>Rhizobiaceae</taxon>
        <taxon>Rhizobium/Agrobacterium group</taxon>
        <taxon>Agrobacterium</taxon>
    </lineage>
</organism>
<reference evidence="2" key="1">
    <citation type="submission" date="2016-10" db="EMBL/GenBank/DDBJ databases">
        <authorList>
            <person name="Wibberg D."/>
        </authorList>
    </citation>
    <scope>NUCLEOTIDE SEQUENCE [LARGE SCALE GENOMIC DNA]</scope>
</reference>
<accession>A0A1R3TK58</accession>